<evidence type="ECO:0000256" key="3">
    <source>
        <dbReference type="ARBA" id="ARBA00023125"/>
    </source>
</evidence>
<dbReference type="SMART" id="SM00345">
    <property type="entry name" value="HTH_GNTR"/>
    <property type="match status" value="1"/>
</dbReference>
<evidence type="ECO:0000256" key="4">
    <source>
        <dbReference type="ARBA" id="ARBA00023163"/>
    </source>
</evidence>
<dbReference type="PANTHER" id="PTHR46577:SF1">
    <property type="entry name" value="HTH-TYPE TRANSCRIPTIONAL REGULATORY PROTEIN GABR"/>
    <property type="match status" value="1"/>
</dbReference>
<dbReference type="PANTHER" id="PTHR46577">
    <property type="entry name" value="HTH-TYPE TRANSCRIPTIONAL REGULATORY PROTEIN GABR"/>
    <property type="match status" value="1"/>
</dbReference>
<keyword evidence="3 6" id="KW-0238">DNA-binding</keyword>
<dbReference type="EMBL" id="RJKN01000001">
    <property type="protein sequence ID" value="ROP45729.1"/>
    <property type="molecule type" value="Genomic_DNA"/>
</dbReference>
<sequence length="119" mass="12122">MNLLSVDAGSPVPPYEQLRSQVVAAVDAGDLAPGERLPPVRRLAADLGVAAGTVARAYKELEADGVVETRGRAGTVVAPRGDAEAEAVAAAGAYAERVRRLGLDPERAVALVRAALGPA</sequence>
<evidence type="ECO:0000313" key="7">
    <source>
        <dbReference type="Proteomes" id="UP000276232"/>
    </source>
</evidence>
<name>A0A3N1HTD4_9ACTN</name>
<dbReference type="InterPro" id="IPR051446">
    <property type="entry name" value="HTH_trans_reg/aminotransferase"/>
</dbReference>
<dbReference type="InterPro" id="IPR036390">
    <property type="entry name" value="WH_DNA-bd_sf"/>
</dbReference>
<keyword evidence="7" id="KW-1185">Reference proteome</keyword>
<organism evidence="6 7">
    <name type="scientific">Pseudokineococcus lusitanus</name>
    <dbReference type="NCBI Taxonomy" id="763993"/>
    <lineage>
        <taxon>Bacteria</taxon>
        <taxon>Bacillati</taxon>
        <taxon>Actinomycetota</taxon>
        <taxon>Actinomycetes</taxon>
        <taxon>Kineosporiales</taxon>
        <taxon>Kineosporiaceae</taxon>
        <taxon>Pseudokineococcus</taxon>
    </lineage>
</organism>
<dbReference type="FunCoup" id="A0A3N1HTD4">
    <property type="interactions" value="1"/>
</dbReference>
<dbReference type="Proteomes" id="UP000276232">
    <property type="component" value="Unassembled WGS sequence"/>
</dbReference>
<evidence type="ECO:0000313" key="6">
    <source>
        <dbReference type="EMBL" id="ROP45729.1"/>
    </source>
</evidence>
<dbReference type="Gene3D" id="1.10.10.10">
    <property type="entry name" value="Winged helix-like DNA-binding domain superfamily/Winged helix DNA-binding domain"/>
    <property type="match status" value="1"/>
</dbReference>
<dbReference type="InterPro" id="IPR000524">
    <property type="entry name" value="Tscrpt_reg_HTH_GntR"/>
</dbReference>
<dbReference type="GO" id="GO:0003677">
    <property type="term" value="F:DNA binding"/>
    <property type="evidence" value="ECO:0007669"/>
    <property type="project" value="UniProtKB-KW"/>
</dbReference>
<evidence type="ECO:0000259" key="5">
    <source>
        <dbReference type="PROSITE" id="PS50949"/>
    </source>
</evidence>
<dbReference type="RefSeq" id="WP_123378445.1">
    <property type="nucleotide sequence ID" value="NZ_RJKN01000001.1"/>
</dbReference>
<protein>
    <submittedName>
        <fullName evidence="6">DNA-binding transcriptional regulator YhcF (GntR family)</fullName>
    </submittedName>
</protein>
<comment type="caution">
    <text evidence="6">The sequence shown here is derived from an EMBL/GenBank/DDBJ whole genome shotgun (WGS) entry which is preliminary data.</text>
</comment>
<keyword evidence="1" id="KW-0663">Pyridoxal phosphate</keyword>
<accession>A0A3N1HTD4</accession>
<evidence type="ECO:0000256" key="2">
    <source>
        <dbReference type="ARBA" id="ARBA00023015"/>
    </source>
</evidence>
<dbReference type="OrthoDB" id="4307011at2"/>
<dbReference type="SUPFAM" id="SSF46785">
    <property type="entry name" value="Winged helix' DNA-binding domain"/>
    <property type="match status" value="1"/>
</dbReference>
<dbReference type="Pfam" id="PF00392">
    <property type="entry name" value="GntR"/>
    <property type="match status" value="1"/>
</dbReference>
<evidence type="ECO:0000256" key="1">
    <source>
        <dbReference type="ARBA" id="ARBA00022898"/>
    </source>
</evidence>
<dbReference type="GO" id="GO:0003700">
    <property type="term" value="F:DNA-binding transcription factor activity"/>
    <property type="evidence" value="ECO:0007669"/>
    <property type="project" value="InterPro"/>
</dbReference>
<dbReference type="CDD" id="cd07377">
    <property type="entry name" value="WHTH_GntR"/>
    <property type="match status" value="1"/>
</dbReference>
<keyword evidence="4" id="KW-0804">Transcription</keyword>
<gene>
    <name evidence="6" type="ORF">EDC03_0334</name>
</gene>
<keyword evidence="2" id="KW-0805">Transcription regulation</keyword>
<dbReference type="InterPro" id="IPR036388">
    <property type="entry name" value="WH-like_DNA-bd_sf"/>
</dbReference>
<feature type="domain" description="HTH gntR-type" evidence="5">
    <location>
        <begin position="12"/>
        <end position="80"/>
    </location>
</feature>
<dbReference type="InParanoid" id="A0A3N1HTD4"/>
<proteinExistence type="predicted"/>
<dbReference type="AlphaFoldDB" id="A0A3N1HTD4"/>
<dbReference type="PROSITE" id="PS50949">
    <property type="entry name" value="HTH_GNTR"/>
    <property type="match status" value="1"/>
</dbReference>
<reference evidence="6 7" key="1">
    <citation type="journal article" date="2015" name="Stand. Genomic Sci.">
        <title>Genomic Encyclopedia of Bacterial and Archaeal Type Strains, Phase III: the genomes of soil and plant-associated and newly described type strains.</title>
        <authorList>
            <person name="Whitman W.B."/>
            <person name="Woyke T."/>
            <person name="Klenk H.P."/>
            <person name="Zhou Y."/>
            <person name="Lilburn T.G."/>
            <person name="Beck B.J."/>
            <person name="De Vos P."/>
            <person name="Vandamme P."/>
            <person name="Eisen J.A."/>
            <person name="Garrity G."/>
            <person name="Hugenholtz P."/>
            <person name="Kyrpides N.C."/>
        </authorList>
    </citation>
    <scope>NUCLEOTIDE SEQUENCE [LARGE SCALE GENOMIC DNA]</scope>
    <source>
        <strain evidence="6 7">CECT 7306</strain>
    </source>
</reference>